<feature type="region of interest" description="Disordered" evidence="13">
    <location>
        <begin position="1"/>
        <end position="35"/>
    </location>
</feature>
<dbReference type="SMART" id="SM00491">
    <property type="entry name" value="HELICc2"/>
    <property type="match status" value="1"/>
</dbReference>
<evidence type="ECO:0000256" key="13">
    <source>
        <dbReference type="SAM" id="MobiDB-lite"/>
    </source>
</evidence>
<feature type="compositionally biased region" description="Polar residues" evidence="13">
    <location>
        <begin position="26"/>
        <end position="35"/>
    </location>
</feature>
<evidence type="ECO:0000256" key="12">
    <source>
        <dbReference type="ARBA" id="ARBA00023235"/>
    </source>
</evidence>
<protein>
    <submittedName>
        <fullName evidence="15">DNA repair helicase Rad3</fullName>
    </submittedName>
</protein>
<evidence type="ECO:0000256" key="1">
    <source>
        <dbReference type="ARBA" id="ARBA00022485"/>
    </source>
</evidence>
<dbReference type="SMART" id="SM00488">
    <property type="entry name" value="DEXDc2"/>
    <property type="match status" value="1"/>
</dbReference>
<keyword evidence="6 15" id="KW-0347">Helicase</keyword>
<sequence length="934" mass="104925">MSSQDSSTDQCPRSRSLEELPITDAGQPTESTTRQTMCTDTVSDIDAGWTPYFRYDTIYADQRAAIESFLDTLGEQGYYLKEGACGTGKTLAAITASIHAIRNPKQLNDRSPTNASAPEYDRVIAVTPVKKQLQQFIAELRGINATLPAEMDPIQTVVLRGQADMMAIRNAELPKTDTQEATQDLRATTREVIRFNSDIPLDWPDNLSPPAYSMAEYDWSTPSEGAVQAQENHQYDPNRAEAIRHIVAQLEPRDTESNAQLCIDGIETPYPQHVPHTSEIVDSTRLDSNYNQLPSDLQGRFDPFYAATLAGLQESIVEFADAPSHVIDKQTLFEATVASGCCPHELMCILAQQADVIIGNYNHLLDPETRYLTDRKLGLLNERTIAIIDEAHQLEERSRDNLSTSVDLYTLMKARNDVRIARQYASGSIVDSPTPNLPREDAELAQKIVEDGAKLRTSGIEVEELRAVEKLLNIAKQRLIDASETIDAVGLIHRFGQEDSEEQSREIKSLVDPNNLNWGDQLTRDLERDESISMSVMQGAERIMSRLEKVFSAFTEHGILNRTPQGQEVGAFFRQWAQAPHAVYHPEVRVIPSQKESFPDQFPAWVEHWTPELRLFNCIPKRELRRVFSELGSGILMSATLRPKEPFRESIGIDAVPQLGELDTKVQSTEDEMTLRMNGITDEMTEDVETRPTTFDRFPLRFSPKNRLSVVVDLPKFTKANRGERETNHQAMTDIREQYAEVIAQVARTEGNILIAMPSYSEAAWAYEYLRTLSIEKRCFVDKSSTADETDTLLSKFFESGDAILCTSLRGTITEGVDFDGEKLHTCLSVGVPLAPPSSEMDAVEIAYQRAITETGGQEAARLIPSTRRVRQSVGRVIRGVNETGVRILADERYGTSDSTNLRRYLSPQQQREFTPVEYTDLGGAITRFWQYHK</sequence>
<keyword evidence="5" id="KW-0378">Hydrolase</keyword>
<evidence type="ECO:0000256" key="10">
    <source>
        <dbReference type="ARBA" id="ARBA00023125"/>
    </source>
</evidence>
<feature type="compositionally biased region" description="Polar residues" evidence="13">
    <location>
        <begin position="1"/>
        <end position="13"/>
    </location>
</feature>
<evidence type="ECO:0000313" key="15">
    <source>
        <dbReference type="EMBL" id="ABQ75766.1"/>
    </source>
</evidence>
<dbReference type="PANTHER" id="PTHR11472">
    <property type="entry name" value="DNA REPAIR DEAD HELICASE RAD3/XP-D SUBFAMILY MEMBER"/>
    <property type="match status" value="1"/>
</dbReference>
<organism evidence="15">
    <name type="scientific">uncultured haloarchaeon</name>
    <dbReference type="NCBI Taxonomy" id="160804"/>
    <lineage>
        <taxon>Archaea</taxon>
        <taxon>Methanobacteriati</taxon>
        <taxon>Methanobacteriota</taxon>
        <taxon>Stenosarchaea group</taxon>
        <taxon>Halobacteria</taxon>
        <taxon>Halobacteriales</taxon>
        <taxon>Halobacteriaceae</taxon>
        <taxon>environmental samples</taxon>
    </lineage>
</organism>
<dbReference type="InterPro" id="IPR006555">
    <property type="entry name" value="ATP-dep_Helicase_C"/>
</dbReference>
<evidence type="ECO:0000259" key="14">
    <source>
        <dbReference type="PROSITE" id="PS51193"/>
    </source>
</evidence>
<dbReference type="PANTHER" id="PTHR11472:SF34">
    <property type="entry name" value="REGULATOR OF TELOMERE ELONGATION HELICASE 1"/>
    <property type="match status" value="1"/>
</dbReference>
<keyword evidence="3" id="KW-0547">Nucleotide-binding</keyword>
<reference evidence="15" key="1">
    <citation type="journal article" date="2007" name="ISME J.">
        <title>Genomic plasticity in prokaryotes: the case of the square haloarchaeon.</title>
        <authorList>
            <person name="Cuadros-Orellana S."/>
            <person name="Martin-Cuadrado A.B."/>
            <person name="Legault B."/>
            <person name="D'Auria G."/>
            <person name="Zhaxybayeva O."/>
            <person name="Papke R.T."/>
            <person name="Rodriguez-Valera F."/>
        </authorList>
    </citation>
    <scope>NUCLEOTIDE SEQUENCE</scope>
</reference>
<evidence type="ECO:0000256" key="3">
    <source>
        <dbReference type="ARBA" id="ARBA00022741"/>
    </source>
</evidence>
<evidence type="ECO:0000256" key="11">
    <source>
        <dbReference type="ARBA" id="ARBA00023204"/>
    </source>
</evidence>
<keyword evidence="12" id="KW-0413">Isomerase</keyword>
<dbReference type="GO" id="GO:0016818">
    <property type="term" value="F:hydrolase activity, acting on acid anhydrides, in phosphorus-containing anhydrides"/>
    <property type="evidence" value="ECO:0007669"/>
    <property type="project" value="InterPro"/>
</dbReference>
<dbReference type="InterPro" id="IPR010614">
    <property type="entry name" value="RAD3-like_helicase_DEAD"/>
</dbReference>
<dbReference type="InterPro" id="IPR045028">
    <property type="entry name" value="DinG/Rad3-like"/>
</dbReference>
<dbReference type="Pfam" id="PF06733">
    <property type="entry name" value="DEAD_2"/>
    <property type="match status" value="1"/>
</dbReference>
<keyword evidence="4" id="KW-0227">DNA damage</keyword>
<dbReference type="GO" id="GO:0051539">
    <property type="term" value="F:4 iron, 4 sulfur cluster binding"/>
    <property type="evidence" value="ECO:0007669"/>
    <property type="project" value="UniProtKB-KW"/>
</dbReference>
<keyword evidence="2" id="KW-0479">Metal-binding</keyword>
<dbReference type="InterPro" id="IPR014013">
    <property type="entry name" value="Helic_SF1/SF2_ATP-bd_DinG/Rad3"/>
</dbReference>
<dbReference type="InterPro" id="IPR027417">
    <property type="entry name" value="P-loop_NTPase"/>
</dbReference>
<dbReference type="GO" id="GO:0046872">
    <property type="term" value="F:metal ion binding"/>
    <property type="evidence" value="ECO:0007669"/>
    <property type="project" value="UniProtKB-KW"/>
</dbReference>
<proteinExistence type="predicted"/>
<dbReference type="GO" id="GO:0005524">
    <property type="term" value="F:ATP binding"/>
    <property type="evidence" value="ECO:0007669"/>
    <property type="project" value="UniProtKB-KW"/>
</dbReference>
<dbReference type="PROSITE" id="PS51193">
    <property type="entry name" value="HELICASE_ATP_BIND_2"/>
    <property type="match status" value="1"/>
</dbReference>
<dbReference type="InterPro" id="IPR006554">
    <property type="entry name" value="Helicase-like_DEXD_c2"/>
</dbReference>
<feature type="domain" description="Helicase ATP-binding" evidence="14">
    <location>
        <begin position="48"/>
        <end position="451"/>
    </location>
</feature>
<dbReference type="GO" id="GO:0003678">
    <property type="term" value="F:DNA helicase activity"/>
    <property type="evidence" value="ECO:0007669"/>
    <property type="project" value="InterPro"/>
</dbReference>
<keyword evidence="9" id="KW-0411">Iron-sulfur</keyword>
<dbReference type="Gene3D" id="3.40.50.300">
    <property type="entry name" value="P-loop containing nucleotide triphosphate hydrolases"/>
    <property type="match status" value="2"/>
</dbReference>
<evidence type="ECO:0000256" key="7">
    <source>
        <dbReference type="ARBA" id="ARBA00022840"/>
    </source>
</evidence>
<evidence type="ECO:0000256" key="4">
    <source>
        <dbReference type="ARBA" id="ARBA00022763"/>
    </source>
</evidence>
<accession>A5YS09</accession>
<evidence type="ECO:0000256" key="5">
    <source>
        <dbReference type="ARBA" id="ARBA00022801"/>
    </source>
</evidence>
<evidence type="ECO:0000256" key="8">
    <source>
        <dbReference type="ARBA" id="ARBA00023004"/>
    </source>
</evidence>
<dbReference type="EMBL" id="EF583982">
    <property type="protein sequence ID" value="ABQ75766.1"/>
    <property type="molecule type" value="Genomic_DNA"/>
</dbReference>
<keyword evidence="11" id="KW-0234">DNA repair</keyword>
<dbReference type="GO" id="GO:0003677">
    <property type="term" value="F:DNA binding"/>
    <property type="evidence" value="ECO:0007669"/>
    <property type="project" value="UniProtKB-KW"/>
</dbReference>
<dbReference type="AlphaFoldDB" id="A5YS09"/>
<dbReference type="SUPFAM" id="SSF52540">
    <property type="entry name" value="P-loop containing nucleoside triphosphate hydrolases"/>
    <property type="match status" value="2"/>
</dbReference>
<keyword evidence="1" id="KW-0004">4Fe-4S</keyword>
<keyword evidence="7" id="KW-0067">ATP-binding</keyword>
<keyword evidence="8" id="KW-0408">Iron</keyword>
<evidence type="ECO:0000256" key="2">
    <source>
        <dbReference type="ARBA" id="ARBA00022723"/>
    </source>
</evidence>
<evidence type="ECO:0000256" key="9">
    <source>
        <dbReference type="ARBA" id="ARBA00023014"/>
    </source>
</evidence>
<dbReference type="GO" id="GO:0006281">
    <property type="term" value="P:DNA repair"/>
    <property type="evidence" value="ECO:0007669"/>
    <property type="project" value="UniProtKB-KW"/>
</dbReference>
<evidence type="ECO:0000256" key="6">
    <source>
        <dbReference type="ARBA" id="ARBA00022806"/>
    </source>
</evidence>
<name>A5YS09_9EURY</name>
<dbReference type="Pfam" id="PF13307">
    <property type="entry name" value="Helicase_C_2"/>
    <property type="match status" value="1"/>
</dbReference>
<keyword evidence="10" id="KW-0238">DNA-binding</keyword>